<comment type="similarity">
    <text evidence="1">Belongs to the peptidase S1 family.</text>
</comment>
<dbReference type="SMART" id="SM00020">
    <property type="entry name" value="Tryp_SPc"/>
    <property type="match status" value="1"/>
</dbReference>
<sequence>MRTTVRSFPALAALAFTLLSAHPAYAIAHGTNAPDGAYRFSVRLTMTGLPTADHGTRDSWCSGALVAPEWVITAGHCFRDRDGRRVSRPVAARTTATIGRTDLNGRDGHEVEVVEVEQSSTADVALARIKTAVTDIVPLPIESGPPAVGSVIRLTGYGLTDDTTAAATRRLQTGQFTVDRIGDSTVAASGRSPSEWTSPCLHDSGGPYFEQRAEGGPALVAVVSTGPGCPHPGSDFGARVDNLAAWIAATTDADGAGWLGSRTALGLGGFALLAALIVTITAVRRRLVTAEAQ</sequence>
<dbReference type="KEGG" id="afs:AFR_28510"/>
<keyword evidence="3" id="KW-0812">Transmembrane</keyword>
<dbReference type="Pfam" id="PF00089">
    <property type="entry name" value="Trypsin"/>
    <property type="match status" value="1"/>
</dbReference>
<dbReference type="GO" id="GO:0004252">
    <property type="term" value="F:serine-type endopeptidase activity"/>
    <property type="evidence" value="ECO:0007669"/>
    <property type="project" value="InterPro"/>
</dbReference>
<feature type="signal peptide" evidence="4">
    <location>
        <begin position="1"/>
        <end position="26"/>
    </location>
</feature>
<dbReference type="InterPro" id="IPR009003">
    <property type="entry name" value="Peptidase_S1_PA"/>
</dbReference>
<gene>
    <name evidence="6" type="ORF">AFR_28510</name>
</gene>
<evidence type="ECO:0000256" key="1">
    <source>
        <dbReference type="ARBA" id="ARBA00007664"/>
    </source>
</evidence>
<dbReference type="RefSeq" id="WP_023560300.1">
    <property type="nucleotide sequence ID" value="NC_022657.1"/>
</dbReference>
<dbReference type="PATRIC" id="fig|1246995.3.peg.5780"/>
<dbReference type="SUPFAM" id="SSF50494">
    <property type="entry name" value="Trypsin-like serine proteases"/>
    <property type="match status" value="1"/>
</dbReference>
<dbReference type="PRINTS" id="PR00722">
    <property type="entry name" value="CHYMOTRYPSIN"/>
</dbReference>
<reference evidence="6 7" key="1">
    <citation type="journal article" date="2014" name="J. Biotechnol.">
        <title>Complete genome sequence of the actinobacterium Actinoplanes friuliensis HAG 010964, producer of the lipopeptide antibiotic friulimycin.</title>
        <authorList>
            <person name="Ruckert C."/>
            <person name="Szczepanowski R."/>
            <person name="Albersmeier A."/>
            <person name="Goesmann A."/>
            <person name="Fischer N."/>
            <person name="Steinkamper A."/>
            <person name="Puhler A."/>
            <person name="Biener R."/>
            <person name="Schwartz D."/>
            <person name="Kalinowski J."/>
        </authorList>
    </citation>
    <scope>NUCLEOTIDE SEQUENCE [LARGE SCALE GENOMIC DNA]</scope>
    <source>
        <strain evidence="6 7">DSM 7358</strain>
    </source>
</reference>
<dbReference type="InterPro" id="IPR018114">
    <property type="entry name" value="TRYPSIN_HIS"/>
</dbReference>
<keyword evidence="7" id="KW-1185">Reference proteome</keyword>
<dbReference type="eggNOG" id="COG5640">
    <property type="taxonomic scope" value="Bacteria"/>
</dbReference>
<dbReference type="Proteomes" id="UP000017746">
    <property type="component" value="Chromosome"/>
</dbReference>
<dbReference type="PANTHER" id="PTHR24276:SF98">
    <property type="entry name" value="FI18310P1-RELATED"/>
    <property type="match status" value="1"/>
</dbReference>
<dbReference type="GO" id="GO:0006508">
    <property type="term" value="P:proteolysis"/>
    <property type="evidence" value="ECO:0007669"/>
    <property type="project" value="UniProtKB-KW"/>
</dbReference>
<dbReference type="InterPro" id="IPR043504">
    <property type="entry name" value="Peptidase_S1_PA_chymotrypsin"/>
</dbReference>
<name>U5W421_9ACTN</name>
<evidence type="ECO:0000256" key="3">
    <source>
        <dbReference type="SAM" id="Phobius"/>
    </source>
</evidence>
<dbReference type="Gene3D" id="2.40.10.10">
    <property type="entry name" value="Trypsin-like serine proteases"/>
    <property type="match status" value="1"/>
</dbReference>
<dbReference type="PROSITE" id="PS00134">
    <property type="entry name" value="TRYPSIN_HIS"/>
    <property type="match status" value="1"/>
</dbReference>
<dbReference type="STRING" id="1246995.AFR_28510"/>
<organism evidence="6 7">
    <name type="scientific">Actinoplanes friuliensis DSM 7358</name>
    <dbReference type="NCBI Taxonomy" id="1246995"/>
    <lineage>
        <taxon>Bacteria</taxon>
        <taxon>Bacillati</taxon>
        <taxon>Actinomycetota</taxon>
        <taxon>Actinomycetes</taxon>
        <taxon>Micromonosporales</taxon>
        <taxon>Micromonosporaceae</taxon>
        <taxon>Actinoplanes</taxon>
    </lineage>
</organism>
<dbReference type="InterPro" id="IPR050430">
    <property type="entry name" value="Peptidase_S1"/>
</dbReference>
<dbReference type="EMBL" id="CP006272">
    <property type="protein sequence ID" value="AGZ43963.1"/>
    <property type="molecule type" value="Genomic_DNA"/>
</dbReference>
<accession>U5W421</accession>
<feature type="chain" id="PRO_5004666346" evidence="4">
    <location>
        <begin position="27"/>
        <end position="293"/>
    </location>
</feature>
<dbReference type="PANTHER" id="PTHR24276">
    <property type="entry name" value="POLYSERASE-RELATED"/>
    <property type="match status" value="1"/>
</dbReference>
<evidence type="ECO:0000313" key="7">
    <source>
        <dbReference type="Proteomes" id="UP000017746"/>
    </source>
</evidence>
<dbReference type="PROSITE" id="PS50240">
    <property type="entry name" value="TRYPSIN_DOM"/>
    <property type="match status" value="1"/>
</dbReference>
<feature type="domain" description="Peptidase S1" evidence="5">
    <location>
        <begin position="27"/>
        <end position="252"/>
    </location>
</feature>
<feature type="transmembrane region" description="Helical" evidence="3">
    <location>
        <begin position="264"/>
        <end position="283"/>
    </location>
</feature>
<evidence type="ECO:0000313" key="6">
    <source>
        <dbReference type="EMBL" id="AGZ43963.1"/>
    </source>
</evidence>
<dbReference type="InterPro" id="IPR001254">
    <property type="entry name" value="Trypsin_dom"/>
</dbReference>
<keyword evidence="6" id="KW-0645">Protease</keyword>
<evidence type="ECO:0000256" key="2">
    <source>
        <dbReference type="ARBA" id="ARBA00023157"/>
    </source>
</evidence>
<keyword evidence="3" id="KW-0472">Membrane</keyword>
<protein>
    <submittedName>
        <fullName evidence="6">Putative trypsin-like serine protease</fullName>
    </submittedName>
</protein>
<keyword evidence="6" id="KW-0378">Hydrolase</keyword>
<evidence type="ECO:0000256" key="4">
    <source>
        <dbReference type="SAM" id="SignalP"/>
    </source>
</evidence>
<dbReference type="AlphaFoldDB" id="U5W421"/>
<keyword evidence="2" id="KW-1015">Disulfide bond</keyword>
<evidence type="ECO:0000259" key="5">
    <source>
        <dbReference type="PROSITE" id="PS50240"/>
    </source>
</evidence>
<dbReference type="HOGENOM" id="CLU_070987_0_0_11"/>
<dbReference type="InterPro" id="IPR001314">
    <property type="entry name" value="Peptidase_S1A"/>
</dbReference>
<keyword evidence="3" id="KW-1133">Transmembrane helix</keyword>
<proteinExistence type="inferred from homology"/>
<keyword evidence="4" id="KW-0732">Signal</keyword>